<organism evidence="1 2">
    <name type="scientific">Bacillus phage vB_BmeM-Goe8</name>
    <dbReference type="NCBI Taxonomy" id="2593638"/>
    <lineage>
        <taxon>Viruses</taxon>
        <taxon>Duplodnaviria</taxon>
        <taxon>Heunggongvirae</taxon>
        <taxon>Uroviricota</taxon>
        <taxon>Caudoviricetes</taxon>
        <taxon>Herelleviridae</taxon>
        <taxon>Bastillevirinae</taxon>
        <taxon>Goettingenvirus</taxon>
        <taxon>Goettingenvirus goe8</taxon>
    </lineage>
</organism>
<evidence type="ECO:0000313" key="2">
    <source>
        <dbReference type="Proteomes" id="UP000317800"/>
    </source>
</evidence>
<evidence type="ECO:0000313" key="1">
    <source>
        <dbReference type="EMBL" id="QDP43006.1"/>
    </source>
</evidence>
<proteinExistence type="predicted"/>
<sequence length="101" mass="12117">MRKEYSFTEEAMVIKTPRGYLYDVWEHLNDEKENFEFVDDIRYAQKFYPHLRQLKAPKYLYHLETGASIDTLEEAAAYLNGKLQEVSITRTVIYDIKEEEE</sequence>
<reference evidence="1 2" key="1">
    <citation type="submission" date="2019-06" db="EMBL/GenBank/DDBJ databases">
        <authorList>
            <person name="Hertel R."/>
        </authorList>
    </citation>
    <scope>NUCLEOTIDE SEQUENCE [LARGE SCALE GENOMIC DNA]</scope>
</reference>
<name>A0A516KN44_9CAUD</name>
<dbReference type="EMBL" id="MN043729">
    <property type="protein sequence ID" value="QDP43006.1"/>
    <property type="molecule type" value="Genomic_DNA"/>
</dbReference>
<keyword evidence="2" id="KW-1185">Reference proteome</keyword>
<dbReference type="Proteomes" id="UP000317800">
    <property type="component" value="Segment"/>
</dbReference>
<accession>A0A516KN44</accession>
<gene>
    <name evidence="1" type="ORF">Goe8_c02330</name>
</gene>
<protein>
    <submittedName>
        <fullName evidence="1">Uncharacterized protein</fullName>
    </submittedName>
</protein>